<dbReference type="GO" id="GO:0016491">
    <property type="term" value="F:oxidoreductase activity"/>
    <property type="evidence" value="ECO:0007669"/>
    <property type="project" value="UniProtKB-KW"/>
</dbReference>
<accession>A0A0F4ZK18</accession>
<comment type="similarity">
    <text evidence="1">Belongs to the short-chain dehydrogenases/reductases (SDR) family.</text>
</comment>
<dbReference type="InterPro" id="IPR036291">
    <property type="entry name" value="NAD(P)-bd_dom_sf"/>
</dbReference>
<comment type="caution">
    <text evidence="4">The sequence shown here is derived from an EMBL/GenBank/DDBJ whole genome shotgun (WGS) entry which is preliminary data.</text>
</comment>
<sequence length="290" mass="30082">MSSITPASLFSAEGMVCFVTGGGSGVGLTITEALVAGGAAKVYIGGRRRAVLDAAVTRIGKPDVVIPVSVDVTSVDALREAAAFVARDSGYLNLLVCNAGIGGPQVEPPKEGISAAEWAEKHLAQGIDEYTQTFAVNVSSVWFTTMAFLGLLELGTKKRNVTQTSSVIVISSIAGYNKVCTGGWAYGQSKAGATHVVKHLSLILPQWGIRSNFICPGLFPSDMSAPIIEKHGIANGDNALPTSMVPMGRMGDSMDMAGAVLYLASRAGAYCHGTGLVLDGGRLCTFSSTY</sequence>
<dbReference type="PANTHER" id="PTHR43618">
    <property type="entry name" value="7-ALPHA-HYDROXYSTEROID DEHYDROGENASE"/>
    <property type="match status" value="1"/>
</dbReference>
<keyword evidence="5" id="KW-1185">Reference proteome</keyword>
<dbReference type="PROSITE" id="PS00061">
    <property type="entry name" value="ADH_SHORT"/>
    <property type="match status" value="1"/>
</dbReference>
<keyword evidence="3" id="KW-0560">Oxidoreductase</keyword>
<evidence type="ECO:0000256" key="3">
    <source>
        <dbReference type="ARBA" id="ARBA00023002"/>
    </source>
</evidence>
<evidence type="ECO:0000256" key="2">
    <source>
        <dbReference type="ARBA" id="ARBA00022857"/>
    </source>
</evidence>
<dbReference type="Gene3D" id="3.40.50.720">
    <property type="entry name" value="NAD(P)-binding Rossmann-like Domain"/>
    <property type="match status" value="1"/>
</dbReference>
<dbReference type="InterPro" id="IPR052178">
    <property type="entry name" value="Sec_Metab_Biosynth_SDR"/>
</dbReference>
<dbReference type="PRINTS" id="PR00081">
    <property type="entry name" value="GDHRDH"/>
</dbReference>
<evidence type="ECO:0000313" key="5">
    <source>
        <dbReference type="Proteomes" id="UP000033483"/>
    </source>
</evidence>
<keyword evidence="2" id="KW-0521">NADP</keyword>
<dbReference type="SUPFAM" id="SSF51735">
    <property type="entry name" value="NAD(P)-binding Rossmann-fold domains"/>
    <property type="match status" value="1"/>
</dbReference>
<organism evidence="4 5">
    <name type="scientific">Thielaviopsis punctulata</name>
    <dbReference type="NCBI Taxonomy" id="72032"/>
    <lineage>
        <taxon>Eukaryota</taxon>
        <taxon>Fungi</taxon>
        <taxon>Dikarya</taxon>
        <taxon>Ascomycota</taxon>
        <taxon>Pezizomycotina</taxon>
        <taxon>Sordariomycetes</taxon>
        <taxon>Hypocreomycetidae</taxon>
        <taxon>Microascales</taxon>
        <taxon>Ceratocystidaceae</taxon>
        <taxon>Thielaviopsis</taxon>
    </lineage>
</organism>
<protein>
    <recommendedName>
        <fullName evidence="6">Ketoreductase (KR) domain-containing protein</fullName>
    </recommendedName>
</protein>
<dbReference type="CDD" id="cd05233">
    <property type="entry name" value="SDR_c"/>
    <property type="match status" value="1"/>
</dbReference>
<evidence type="ECO:0000256" key="1">
    <source>
        <dbReference type="ARBA" id="ARBA00006484"/>
    </source>
</evidence>
<evidence type="ECO:0000313" key="4">
    <source>
        <dbReference type="EMBL" id="KKA30466.1"/>
    </source>
</evidence>
<reference evidence="4 5" key="1">
    <citation type="submission" date="2015-03" db="EMBL/GenBank/DDBJ databases">
        <authorList>
            <person name="Radwan O."/>
            <person name="Al-Naeli F.A."/>
            <person name="Rendon G.A."/>
            <person name="Fields C."/>
        </authorList>
    </citation>
    <scope>NUCLEOTIDE SEQUENCE [LARGE SCALE GENOMIC DNA]</scope>
    <source>
        <strain evidence="4">CR-DP1</strain>
    </source>
</reference>
<name>A0A0F4ZK18_9PEZI</name>
<evidence type="ECO:0008006" key="6">
    <source>
        <dbReference type="Google" id="ProtNLM"/>
    </source>
</evidence>
<proteinExistence type="inferred from homology"/>
<dbReference type="OrthoDB" id="2898618at2759"/>
<gene>
    <name evidence="4" type="ORF">TD95_000613</name>
</gene>
<dbReference type="InterPro" id="IPR002347">
    <property type="entry name" value="SDR_fam"/>
</dbReference>
<dbReference type="PANTHER" id="PTHR43618:SF18">
    <property type="entry name" value="SHORT CHAIN DEHYDROGENASE_REDUCTASE FAMILY (AFU_ORTHOLOGUE AFUA_5G12480)"/>
    <property type="match status" value="1"/>
</dbReference>
<dbReference type="EMBL" id="LAEV01000372">
    <property type="protein sequence ID" value="KKA30466.1"/>
    <property type="molecule type" value="Genomic_DNA"/>
</dbReference>
<dbReference type="Pfam" id="PF13561">
    <property type="entry name" value="adh_short_C2"/>
    <property type="match status" value="1"/>
</dbReference>
<dbReference type="Proteomes" id="UP000033483">
    <property type="component" value="Unassembled WGS sequence"/>
</dbReference>
<dbReference type="AlphaFoldDB" id="A0A0F4ZK18"/>
<dbReference type="InterPro" id="IPR020904">
    <property type="entry name" value="Sc_DH/Rdtase_CS"/>
</dbReference>